<dbReference type="Proteomes" id="UP000221961">
    <property type="component" value="Chromosome"/>
</dbReference>
<dbReference type="SUPFAM" id="SSF54427">
    <property type="entry name" value="NTF2-like"/>
    <property type="match status" value="1"/>
</dbReference>
<dbReference type="KEGG" id="ntp:CRH09_27610"/>
<dbReference type="EMBL" id="CP023778">
    <property type="protein sequence ID" value="ATL69391.1"/>
    <property type="molecule type" value="Genomic_DNA"/>
</dbReference>
<dbReference type="InterPro" id="IPR032710">
    <property type="entry name" value="NTF2-like_dom_sf"/>
</dbReference>
<evidence type="ECO:0000313" key="2">
    <source>
        <dbReference type="EMBL" id="ATL69391.1"/>
    </source>
</evidence>
<evidence type="ECO:0000313" key="3">
    <source>
        <dbReference type="Proteomes" id="UP000221961"/>
    </source>
</evidence>
<protein>
    <recommendedName>
        <fullName evidence="1">SnoaL-like domain-containing protein</fullName>
    </recommendedName>
</protein>
<gene>
    <name evidence="2" type="ORF">CRH09_27610</name>
</gene>
<sequence>MLSLQEISDRLEIQDLMVRYAHAIDTQQWDLLDEIFTPDARIDYTALGGAAGGLAEIKLFLATVMPNFPAYQHLLGNVSIRIDGNTATARTLCDNPILVPGEQNLMLCGVWYLDTLVRMDDRWRIRERIEEKSFQFVVSAAPTEEWIARLPAPPAQ</sequence>
<dbReference type="GeneID" id="88361069"/>
<dbReference type="CDD" id="cd00531">
    <property type="entry name" value="NTF2_like"/>
    <property type="match status" value="1"/>
</dbReference>
<dbReference type="AlphaFoldDB" id="A0A291RP51"/>
<dbReference type="Gene3D" id="3.10.450.50">
    <property type="match status" value="1"/>
</dbReference>
<organism evidence="2 3">
    <name type="scientific">Nocardia terpenica</name>
    <dbReference type="NCBI Taxonomy" id="455432"/>
    <lineage>
        <taxon>Bacteria</taxon>
        <taxon>Bacillati</taxon>
        <taxon>Actinomycetota</taxon>
        <taxon>Actinomycetes</taxon>
        <taxon>Mycobacteriales</taxon>
        <taxon>Nocardiaceae</taxon>
        <taxon>Nocardia</taxon>
    </lineage>
</organism>
<evidence type="ECO:0000259" key="1">
    <source>
        <dbReference type="Pfam" id="PF13577"/>
    </source>
</evidence>
<accession>A0A291RP51</accession>
<proteinExistence type="predicted"/>
<dbReference type="RefSeq" id="WP_098696424.1">
    <property type="nucleotide sequence ID" value="NZ_CP023778.1"/>
</dbReference>
<reference evidence="2 3" key="1">
    <citation type="submission" date="2017-10" db="EMBL/GenBank/DDBJ databases">
        <title>Comparative genomics between pathogenic Norcardia.</title>
        <authorList>
            <person name="Zeng L."/>
        </authorList>
    </citation>
    <scope>NUCLEOTIDE SEQUENCE [LARGE SCALE GENOMIC DNA]</scope>
    <source>
        <strain evidence="2 3">NC_YFY_NT001</strain>
    </source>
</reference>
<name>A0A291RP51_9NOCA</name>
<feature type="domain" description="SnoaL-like" evidence="1">
    <location>
        <begin position="5"/>
        <end position="128"/>
    </location>
</feature>
<dbReference type="InterPro" id="IPR037401">
    <property type="entry name" value="SnoaL-like"/>
</dbReference>
<dbReference type="Pfam" id="PF13577">
    <property type="entry name" value="SnoaL_4"/>
    <property type="match status" value="1"/>
</dbReference>